<dbReference type="InterPro" id="IPR036460">
    <property type="entry name" value="Cu_amine_oxidase_C_sf"/>
</dbReference>
<organism evidence="3 4">
    <name type="scientific">Stephanodiscus triporus</name>
    <dbReference type="NCBI Taxonomy" id="2934178"/>
    <lineage>
        <taxon>Eukaryota</taxon>
        <taxon>Sar</taxon>
        <taxon>Stramenopiles</taxon>
        <taxon>Ochrophyta</taxon>
        <taxon>Bacillariophyta</taxon>
        <taxon>Coscinodiscophyceae</taxon>
        <taxon>Thalassiosirophycidae</taxon>
        <taxon>Stephanodiscales</taxon>
        <taxon>Stephanodiscaceae</taxon>
        <taxon>Stephanodiscus</taxon>
    </lineage>
</organism>
<evidence type="ECO:0000313" key="3">
    <source>
        <dbReference type="EMBL" id="KAL3783916.1"/>
    </source>
</evidence>
<reference evidence="3 4" key="1">
    <citation type="submission" date="2024-10" db="EMBL/GenBank/DDBJ databases">
        <title>Updated reference genomes for cyclostephanoid diatoms.</title>
        <authorList>
            <person name="Roberts W.R."/>
            <person name="Alverson A.J."/>
        </authorList>
    </citation>
    <scope>NUCLEOTIDE SEQUENCE [LARGE SCALE GENOMIC DNA]</scope>
    <source>
        <strain evidence="3 4">AJA276-08</strain>
    </source>
</reference>
<evidence type="ECO:0000259" key="2">
    <source>
        <dbReference type="Pfam" id="PF01179"/>
    </source>
</evidence>
<evidence type="ECO:0000256" key="1">
    <source>
        <dbReference type="SAM" id="MobiDB-lite"/>
    </source>
</evidence>
<proteinExistence type="predicted"/>
<protein>
    <recommendedName>
        <fullName evidence="2">Copper amine oxidase catalytic domain-containing protein</fullName>
    </recommendedName>
</protein>
<name>A0ABD3P9S5_9STRA</name>
<dbReference type="Pfam" id="PF01179">
    <property type="entry name" value="Cu_amine_oxid"/>
    <property type="match status" value="1"/>
</dbReference>
<dbReference type="Proteomes" id="UP001530315">
    <property type="component" value="Unassembled WGS sequence"/>
</dbReference>
<feature type="region of interest" description="Disordered" evidence="1">
    <location>
        <begin position="144"/>
        <end position="164"/>
    </location>
</feature>
<dbReference type="AlphaFoldDB" id="A0ABD3P9S5"/>
<sequence length="415" mass="45888">MDGEVLVAPGVNAQIHQHMFCVGLDVAVVGARNTVSEVDVLREESPMRKRLWTTRDGARDGELRQQVVVLLSGTATVIVPCGMCSERFPPRELKSKQSRLAKKMKLARLSKKFYRPLSGCVLDVGLASEFSRLESDFVSSVPDPVKRSEGSTLLPRHPRGDARGQDWREHVNAVGPVNNNLRQCDPEVIASEPKAEPGPMDDCVFAAAVKASLAMLPNKMDKTHSKVNKVVALWECPAEGKTKTNDNDEVASKVYVCGNKDLKYSAKVKEGYSAAVIDPKASQEFLLLMGKFCKNGDTGQRVLLRDQVTITTSLANDAEVVFCASWSRTGKQRKDYDLEHYPPKAYDERGALNQYTNQIPLASQSLYQLEVSDEFNINKLSRMVIKNTVDAVVKSNPKFAGAKRMIMPTRSEMGP</sequence>
<dbReference type="InterPro" id="IPR015798">
    <property type="entry name" value="Cu_amine_oxidase_C"/>
</dbReference>
<gene>
    <name evidence="3" type="ORF">ACHAW5_011039</name>
</gene>
<dbReference type="Gene3D" id="2.70.98.20">
    <property type="entry name" value="Copper amine oxidase, catalytic domain"/>
    <property type="match status" value="1"/>
</dbReference>
<keyword evidence="4" id="KW-1185">Reference proteome</keyword>
<dbReference type="SUPFAM" id="SSF49998">
    <property type="entry name" value="Amine oxidase catalytic domain"/>
    <property type="match status" value="1"/>
</dbReference>
<evidence type="ECO:0000313" key="4">
    <source>
        <dbReference type="Proteomes" id="UP001530315"/>
    </source>
</evidence>
<comment type="caution">
    <text evidence="3">The sequence shown here is derived from an EMBL/GenBank/DDBJ whole genome shotgun (WGS) entry which is preliminary data.</text>
</comment>
<accession>A0ABD3P9S5</accession>
<feature type="domain" description="Copper amine oxidase catalytic" evidence="2">
    <location>
        <begin position="6"/>
        <end position="46"/>
    </location>
</feature>
<dbReference type="EMBL" id="JALLAZ020000949">
    <property type="protein sequence ID" value="KAL3783916.1"/>
    <property type="molecule type" value="Genomic_DNA"/>
</dbReference>